<keyword evidence="2" id="KW-1133">Transmembrane helix</keyword>
<keyword evidence="2" id="KW-0472">Membrane</keyword>
<keyword evidence="4" id="KW-1185">Reference proteome</keyword>
<evidence type="ECO:0000256" key="1">
    <source>
        <dbReference type="SAM" id="MobiDB-lite"/>
    </source>
</evidence>
<sequence length="89" mass="9500">MAEPPKPQPGAPAPPEGRTRVGGRAYAPPRGTADRGSHVVGRNRRADRRTAWGLVTTAALCRGVFAYAYYAATERRQPASVSTDPGNRP</sequence>
<reference evidence="3" key="2">
    <citation type="submission" date="2020-09" db="EMBL/GenBank/DDBJ databases">
        <authorList>
            <person name="Sun Q."/>
            <person name="Ohkuma M."/>
        </authorList>
    </citation>
    <scope>NUCLEOTIDE SEQUENCE</scope>
    <source>
        <strain evidence="3">JCM 4391</strain>
    </source>
</reference>
<dbReference type="AlphaFoldDB" id="A0A918M3I2"/>
<accession>A0A918M3I2</accession>
<evidence type="ECO:0000313" key="4">
    <source>
        <dbReference type="Proteomes" id="UP000636661"/>
    </source>
</evidence>
<dbReference type="Proteomes" id="UP000636661">
    <property type="component" value="Unassembled WGS sequence"/>
</dbReference>
<keyword evidence="2" id="KW-0812">Transmembrane</keyword>
<name>A0A918M3I2_9ACTN</name>
<evidence type="ECO:0000256" key="2">
    <source>
        <dbReference type="SAM" id="Phobius"/>
    </source>
</evidence>
<protein>
    <submittedName>
        <fullName evidence="3">Uncharacterized protein</fullName>
    </submittedName>
</protein>
<feature type="region of interest" description="Disordered" evidence="1">
    <location>
        <begin position="1"/>
        <end position="44"/>
    </location>
</feature>
<evidence type="ECO:0000313" key="3">
    <source>
        <dbReference type="EMBL" id="GGU33872.1"/>
    </source>
</evidence>
<organism evidence="3 4">
    <name type="scientific">Streptomyces lavendofoliae</name>
    <dbReference type="NCBI Taxonomy" id="67314"/>
    <lineage>
        <taxon>Bacteria</taxon>
        <taxon>Bacillati</taxon>
        <taxon>Actinomycetota</taxon>
        <taxon>Actinomycetes</taxon>
        <taxon>Kitasatosporales</taxon>
        <taxon>Streptomycetaceae</taxon>
        <taxon>Streptomyces</taxon>
    </lineage>
</organism>
<dbReference type="EMBL" id="BMTP01000004">
    <property type="protein sequence ID" value="GGU33872.1"/>
    <property type="molecule type" value="Genomic_DNA"/>
</dbReference>
<reference evidence="3" key="1">
    <citation type="journal article" date="2014" name="Int. J. Syst. Evol. Microbiol.">
        <title>Complete genome sequence of Corynebacterium casei LMG S-19264T (=DSM 44701T), isolated from a smear-ripened cheese.</title>
        <authorList>
            <consortium name="US DOE Joint Genome Institute (JGI-PGF)"/>
            <person name="Walter F."/>
            <person name="Albersmeier A."/>
            <person name="Kalinowski J."/>
            <person name="Ruckert C."/>
        </authorList>
    </citation>
    <scope>NUCLEOTIDE SEQUENCE</scope>
    <source>
        <strain evidence="3">JCM 4391</strain>
    </source>
</reference>
<comment type="caution">
    <text evidence="3">The sequence shown here is derived from an EMBL/GenBank/DDBJ whole genome shotgun (WGS) entry which is preliminary data.</text>
</comment>
<feature type="compositionally biased region" description="Pro residues" evidence="1">
    <location>
        <begin position="1"/>
        <end position="15"/>
    </location>
</feature>
<feature type="transmembrane region" description="Helical" evidence="2">
    <location>
        <begin position="51"/>
        <end position="70"/>
    </location>
</feature>
<proteinExistence type="predicted"/>
<gene>
    <name evidence="3" type="ORF">GCM10010274_21370</name>
</gene>